<organism evidence="4 5">
    <name type="scientific">Acetobacter sacchari</name>
    <dbReference type="NCBI Taxonomy" id="2661687"/>
    <lineage>
        <taxon>Bacteria</taxon>
        <taxon>Pseudomonadati</taxon>
        <taxon>Pseudomonadota</taxon>
        <taxon>Alphaproteobacteria</taxon>
        <taxon>Acetobacterales</taxon>
        <taxon>Acetobacteraceae</taxon>
        <taxon>Acetobacter</taxon>
    </lineage>
</organism>
<dbReference type="SMART" id="SM00829">
    <property type="entry name" value="PKS_ER"/>
    <property type="match status" value="1"/>
</dbReference>
<dbReference type="Pfam" id="PF00107">
    <property type="entry name" value="ADH_zinc_N"/>
    <property type="match status" value="1"/>
</dbReference>
<dbReference type="EMBL" id="JAFVMF010000001">
    <property type="protein sequence ID" value="MBO1358447.1"/>
    <property type="molecule type" value="Genomic_DNA"/>
</dbReference>
<dbReference type="InterPro" id="IPR020843">
    <property type="entry name" value="ER"/>
</dbReference>
<keyword evidence="5" id="KW-1185">Reference proteome</keyword>
<dbReference type="PANTHER" id="PTHR48106">
    <property type="entry name" value="QUINONE OXIDOREDUCTASE PIG3-RELATED"/>
    <property type="match status" value="1"/>
</dbReference>
<proteinExistence type="predicted"/>
<evidence type="ECO:0000313" key="4">
    <source>
        <dbReference type="EMBL" id="MBO1358447.1"/>
    </source>
</evidence>
<name>A0ABS3LRB2_9PROT</name>
<dbReference type="Proteomes" id="UP000664771">
    <property type="component" value="Unassembled WGS sequence"/>
</dbReference>
<keyword evidence="1" id="KW-0521">NADP</keyword>
<dbReference type="InterPro" id="IPR013149">
    <property type="entry name" value="ADH-like_C"/>
</dbReference>
<dbReference type="Gene3D" id="3.40.50.720">
    <property type="entry name" value="NAD(P)-binding Rossmann-like Domain"/>
    <property type="match status" value="1"/>
</dbReference>
<dbReference type="InterPro" id="IPR036291">
    <property type="entry name" value="NAD(P)-bd_dom_sf"/>
</dbReference>
<dbReference type="SUPFAM" id="SSF51735">
    <property type="entry name" value="NAD(P)-binding Rossmann-fold domains"/>
    <property type="match status" value="1"/>
</dbReference>
<evidence type="ECO:0000256" key="2">
    <source>
        <dbReference type="ARBA" id="ARBA00023002"/>
    </source>
</evidence>
<evidence type="ECO:0000256" key="1">
    <source>
        <dbReference type="ARBA" id="ARBA00022857"/>
    </source>
</evidence>
<feature type="domain" description="Enoyl reductase (ER)" evidence="3">
    <location>
        <begin position="8"/>
        <end position="329"/>
    </location>
</feature>
<gene>
    <name evidence="4" type="ORF">J2D73_01360</name>
</gene>
<protein>
    <submittedName>
        <fullName evidence="4">Zinc-binding dehydrogenase</fullName>
    </submittedName>
</protein>
<dbReference type="RefSeq" id="WP_207878633.1">
    <property type="nucleotide sequence ID" value="NZ_JAFVMF010000001.1"/>
</dbReference>
<dbReference type="Gene3D" id="3.90.180.10">
    <property type="entry name" value="Medium-chain alcohol dehydrogenases, catalytic domain"/>
    <property type="match status" value="1"/>
</dbReference>
<keyword evidence="2" id="KW-0560">Oxidoreductase</keyword>
<evidence type="ECO:0000313" key="5">
    <source>
        <dbReference type="Proteomes" id="UP000664771"/>
    </source>
</evidence>
<dbReference type="SUPFAM" id="SSF50129">
    <property type="entry name" value="GroES-like"/>
    <property type="match status" value="1"/>
</dbReference>
<evidence type="ECO:0000259" key="3">
    <source>
        <dbReference type="SMART" id="SM00829"/>
    </source>
</evidence>
<dbReference type="InterPro" id="IPR011032">
    <property type="entry name" value="GroES-like_sf"/>
</dbReference>
<reference evidence="4 5" key="1">
    <citation type="submission" date="2021-03" db="EMBL/GenBank/DDBJ databases">
        <title>The complete genome sequence of Acetobacter sacchari TBRC 11175.</title>
        <authorList>
            <person name="Charoenyingcharoen P."/>
            <person name="Yukphan P."/>
        </authorList>
    </citation>
    <scope>NUCLEOTIDE SEQUENCE [LARGE SCALE GENOMIC DNA]</scope>
    <source>
        <strain evidence="4 5">TBRC 11175</strain>
    </source>
</reference>
<dbReference type="PANTHER" id="PTHR48106:SF18">
    <property type="entry name" value="QUINONE OXIDOREDUCTASE PIG3"/>
    <property type="match status" value="1"/>
</dbReference>
<sequence length="333" mass="34996">MKAICVTKTRQLEVREVPSPASPPDGHILVDIAAAAINHGDKTFLSRPTIAAGLKTSLNEIWGASASGRVREIGNGVPAEFVGKNVALYRSLTSSPHIVGLWSEQAVVPCTSAIILPDSVVVEDYSGSLVNAITGYAYLEEVLSEGCGGIIVTAGASATGLAIAAIARRKQIPVLALVRSEQAGEILRRSGAEHVLCTNADDFERHFSSLAGQLGATAVFDGVGGELINRIAPLLPSGSTVSFYGFLGGASPISIPSVLFVTKTLEMKGFSNFNSVTVKDAGALRGALAYLEGIIIDPLFRTQCGERFSFDEIEDAMAYETRHGARAVLVPKL</sequence>
<comment type="caution">
    <text evidence="4">The sequence shown here is derived from an EMBL/GenBank/DDBJ whole genome shotgun (WGS) entry which is preliminary data.</text>
</comment>
<accession>A0ABS3LRB2</accession>